<evidence type="ECO:0000259" key="15">
    <source>
        <dbReference type="SMART" id="SM00891"/>
    </source>
</evidence>
<dbReference type="Pfam" id="PF14716">
    <property type="entry name" value="HHH_8"/>
    <property type="match status" value="1"/>
</dbReference>
<evidence type="ECO:0000256" key="9">
    <source>
        <dbReference type="ARBA" id="ARBA00022842"/>
    </source>
</evidence>
<dbReference type="Gene3D" id="1.10.150.670">
    <property type="entry name" value="Crossover junction endonuclease EME1, DNA-binding domain"/>
    <property type="match status" value="1"/>
</dbReference>
<comment type="similarity">
    <text evidence="3 13">Belongs to the XPF family.</text>
</comment>
<dbReference type="Pfam" id="PF02732">
    <property type="entry name" value="ERCC4"/>
    <property type="match status" value="1"/>
</dbReference>
<comment type="cofactor">
    <cofactor evidence="1 13">
        <name>Mg(2+)</name>
        <dbReference type="ChEBI" id="CHEBI:18420"/>
    </cofactor>
</comment>
<evidence type="ECO:0000256" key="2">
    <source>
        <dbReference type="ARBA" id="ARBA00004123"/>
    </source>
</evidence>
<dbReference type="CDD" id="cd21036">
    <property type="entry name" value="WH_MUS81"/>
    <property type="match status" value="1"/>
</dbReference>
<keyword evidence="4 13" id="KW-0540">Nuclease</keyword>
<evidence type="ECO:0000256" key="8">
    <source>
        <dbReference type="ARBA" id="ARBA00022801"/>
    </source>
</evidence>
<feature type="domain" description="ERCC4" evidence="15">
    <location>
        <begin position="398"/>
        <end position="506"/>
    </location>
</feature>
<dbReference type="InterPro" id="IPR027421">
    <property type="entry name" value="DNA_pol_lamdba_lyase_dom_sf"/>
</dbReference>
<dbReference type="SUPFAM" id="SSF52980">
    <property type="entry name" value="Restriction endonuclease-like"/>
    <property type="match status" value="1"/>
</dbReference>
<dbReference type="Pfam" id="PF21136">
    <property type="entry name" value="WHD_MUS81"/>
    <property type="match status" value="1"/>
</dbReference>
<evidence type="ECO:0000256" key="4">
    <source>
        <dbReference type="ARBA" id="ARBA00022722"/>
    </source>
</evidence>
<feature type="region of interest" description="Disordered" evidence="14">
    <location>
        <begin position="186"/>
        <end position="213"/>
    </location>
</feature>
<evidence type="ECO:0000256" key="5">
    <source>
        <dbReference type="ARBA" id="ARBA00022723"/>
    </source>
</evidence>
<comment type="subunit">
    <text evidence="13">Interacts with EME1.</text>
</comment>
<dbReference type="Pfam" id="PF21292">
    <property type="entry name" value="EME1-MUS81_C"/>
    <property type="match status" value="1"/>
</dbReference>
<evidence type="ECO:0000256" key="13">
    <source>
        <dbReference type="RuleBase" id="RU369042"/>
    </source>
</evidence>
<dbReference type="InterPro" id="IPR006166">
    <property type="entry name" value="ERCC4_domain"/>
</dbReference>
<feature type="compositionally biased region" description="Polar residues" evidence="14">
    <location>
        <begin position="116"/>
        <end position="129"/>
    </location>
</feature>
<dbReference type="SMART" id="SM00891">
    <property type="entry name" value="ERCC4"/>
    <property type="match status" value="1"/>
</dbReference>
<dbReference type="InterPro" id="IPR047417">
    <property type="entry name" value="WHD_MUS81"/>
</dbReference>
<feature type="compositionally biased region" description="Polar residues" evidence="14">
    <location>
        <begin position="354"/>
        <end position="365"/>
    </location>
</feature>
<dbReference type="InterPro" id="IPR036388">
    <property type="entry name" value="WH-like_DNA-bd_sf"/>
</dbReference>
<keyword evidence="8 13" id="KW-0378">Hydrolase</keyword>
<dbReference type="InterPro" id="IPR011335">
    <property type="entry name" value="Restrct_endonuc-II-like"/>
</dbReference>
<dbReference type="Gene3D" id="1.10.150.110">
    <property type="entry name" value="DNA polymerase beta, N-terminal domain-like"/>
    <property type="match status" value="1"/>
</dbReference>
<evidence type="ECO:0000256" key="14">
    <source>
        <dbReference type="SAM" id="MobiDB-lite"/>
    </source>
</evidence>
<dbReference type="Gene3D" id="3.40.50.10130">
    <property type="match status" value="1"/>
</dbReference>
<dbReference type="SUPFAM" id="SSF47802">
    <property type="entry name" value="DNA polymerase beta, N-terminal domain-like"/>
    <property type="match status" value="1"/>
</dbReference>
<dbReference type="InterPro" id="IPR047416">
    <property type="entry name" value="XPF_nuclease_Mus81"/>
</dbReference>
<evidence type="ECO:0000256" key="7">
    <source>
        <dbReference type="ARBA" id="ARBA00022763"/>
    </source>
</evidence>
<dbReference type="Gene3D" id="1.10.10.10">
    <property type="entry name" value="Winged helix-like DNA-binding domain superfamily/Winged helix DNA-binding domain"/>
    <property type="match status" value="1"/>
</dbReference>
<keyword evidence="5 13" id="KW-0479">Metal-binding</keyword>
<comment type="caution">
    <text evidence="16">The sequence shown here is derived from an EMBL/GenBank/DDBJ whole genome shotgun (WGS) entry which is preliminary data.</text>
</comment>
<sequence>MSQRWRGGFSQRSKAARAPGSKNPCVNPIFESWIMEWKEEAEAKDSNMKYVYAKALNSLRKYPLPISSGKECAILENFGSYMCQMIENRMSKENASMFPGGSQSTASQGISDVTTLSDLSQEPGPSSKITVPKKQQKTTTVKYKTPAPNVDQAQPSTSRKNTVGGKKANPIAKLSSHAEVVDLIGSDSELEPQPSSSNKVAAPKKKRKGSATSAEVMFPTPRFDMQEFIETNTEFEPAHSTKAKQQKGKPYLPAYRSGAYAILIALLNKEGDSDYRGYMTKSELQTDAQRYCDSSMTKPDSKKNSHYTAWNSMKILTKKELVMRRGGNPVLFYLTPEGRSLAKKLEDAEKDSQVQRTSGSENMLSDNELLSQDDEDCDVVSPSGPSTIRLEPGKFEIVLYVDTCETNGPGKSQDVINELQKNGVTIYVHRLNIGDFVWVCREVTDVSGNRNRLTISRTNELILSYVVERKRTDDLAHSIRDGRFHEQKFRLRQTKLQPIYLIESYGKGDWGLAEGALERAIANTQIEDGFLIQETSSIKDTCAYLTFMTRHLKDTYEHKTIFGCRREDWTNLKGVSTKTEAYMMFLSDVNDFSVKKTNWKVKEMFARHLMRLKGLSVDKAFAIIQKYPTLGDLLKAYSEFETEKEKENLLSKVEFGTSCRKIGPKISHKVYRFYNSTNLS</sequence>
<feature type="compositionally biased region" description="Polar residues" evidence="14">
    <location>
        <begin position="151"/>
        <end position="161"/>
    </location>
</feature>
<dbReference type="InterPro" id="IPR010996">
    <property type="entry name" value="HHH_MUS81"/>
</dbReference>
<keyword evidence="10 13" id="KW-0233">DNA recombination</keyword>
<gene>
    <name evidence="16" type="ORF">ODALV1_LOCUS5982</name>
</gene>
<dbReference type="EC" id="3.1.22.-" evidence="13"/>
<feature type="region of interest" description="Disordered" evidence="14">
    <location>
        <begin position="345"/>
        <end position="365"/>
    </location>
</feature>
<dbReference type="CDD" id="cd20074">
    <property type="entry name" value="XPF_nuclease_Mus81"/>
    <property type="match status" value="1"/>
</dbReference>
<evidence type="ECO:0000256" key="3">
    <source>
        <dbReference type="ARBA" id="ARBA00010015"/>
    </source>
</evidence>
<dbReference type="EMBL" id="CAXLJM020000019">
    <property type="protein sequence ID" value="CAL8085032.1"/>
    <property type="molecule type" value="Genomic_DNA"/>
</dbReference>
<organism evidence="16 17">
    <name type="scientific">Orchesella dallaii</name>
    <dbReference type="NCBI Taxonomy" id="48710"/>
    <lineage>
        <taxon>Eukaryota</taxon>
        <taxon>Metazoa</taxon>
        <taxon>Ecdysozoa</taxon>
        <taxon>Arthropoda</taxon>
        <taxon>Hexapoda</taxon>
        <taxon>Collembola</taxon>
        <taxon>Entomobryomorpha</taxon>
        <taxon>Entomobryoidea</taxon>
        <taxon>Orchesellidae</taxon>
        <taxon>Orchesellinae</taxon>
        <taxon>Orchesella</taxon>
    </lineage>
</organism>
<evidence type="ECO:0000256" key="12">
    <source>
        <dbReference type="ARBA" id="ARBA00023242"/>
    </source>
</evidence>
<keyword evidence="9 13" id="KW-0460">Magnesium</keyword>
<keyword evidence="12 13" id="KW-0539">Nucleus</keyword>
<feature type="region of interest" description="Disordered" evidence="14">
    <location>
        <begin position="1"/>
        <end position="22"/>
    </location>
</feature>
<dbReference type="InterPro" id="IPR042530">
    <property type="entry name" value="EME1/EME2_C"/>
</dbReference>
<feature type="region of interest" description="Disordered" evidence="14">
    <location>
        <begin position="116"/>
        <end position="171"/>
    </location>
</feature>
<comment type="subcellular location">
    <subcellularLocation>
        <location evidence="2 13">Nucleus</location>
    </subcellularLocation>
</comment>
<keyword evidence="11 13" id="KW-0234">DNA repair</keyword>
<keyword evidence="7 13" id="KW-0227">DNA damage</keyword>
<name>A0ABP1Q0Q9_9HEXA</name>
<dbReference type="PANTHER" id="PTHR13451">
    <property type="entry name" value="CLASS II CROSSOVER JUNCTION ENDONUCLEASE MUS81"/>
    <property type="match status" value="1"/>
</dbReference>
<accession>A0ABP1Q0Q9</accession>
<comment type="function">
    <text evidence="13">Interacts with EME1 to form a DNA structure-specific endonuclease with substrate preference for branched DNA structures with a 5'-end at the branch nick. Typical substrates include 3'-flap structures, D-loops, replication forks and nicked Holliday junctions. May be required in mitosis for the processing of stalled or collapsed replication fork intermediates. May be required in meiosis for the repair of meiosis-specific double strand breaks subsequent to single-end invasion (SEI).</text>
</comment>
<evidence type="ECO:0000256" key="6">
    <source>
        <dbReference type="ARBA" id="ARBA00022759"/>
    </source>
</evidence>
<feature type="compositionally biased region" description="Low complexity" evidence="14">
    <location>
        <begin position="130"/>
        <end position="146"/>
    </location>
</feature>
<keyword evidence="6 13" id="KW-0255">Endonuclease</keyword>
<keyword evidence="17" id="KW-1185">Reference proteome</keyword>
<dbReference type="PANTHER" id="PTHR13451:SF0">
    <property type="entry name" value="CROSSOVER JUNCTION ENDONUCLEASE MUS81"/>
    <property type="match status" value="1"/>
</dbReference>
<proteinExistence type="inferred from homology"/>
<evidence type="ECO:0000256" key="10">
    <source>
        <dbReference type="ARBA" id="ARBA00023172"/>
    </source>
</evidence>
<protein>
    <recommendedName>
        <fullName evidence="13">Crossover junction endonuclease MUS81</fullName>
        <ecNumber evidence="13">3.1.22.-</ecNumber>
    </recommendedName>
</protein>
<evidence type="ECO:0000313" key="17">
    <source>
        <dbReference type="Proteomes" id="UP001642540"/>
    </source>
</evidence>
<dbReference type="InterPro" id="IPR033309">
    <property type="entry name" value="Mus81"/>
</dbReference>
<evidence type="ECO:0000313" key="16">
    <source>
        <dbReference type="EMBL" id="CAL8085032.1"/>
    </source>
</evidence>
<dbReference type="Proteomes" id="UP001642540">
    <property type="component" value="Unassembled WGS sequence"/>
</dbReference>
<evidence type="ECO:0000256" key="11">
    <source>
        <dbReference type="ARBA" id="ARBA00023204"/>
    </source>
</evidence>
<reference evidence="16 17" key="1">
    <citation type="submission" date="2024-08" db="EMBL/GenBank/DDBJ databases">
        <authorList>
            <person name="Cucini C."/>
            <person name="Frati F."/>
        </authorList>
    </citation>
    <scope>NUCLEOTIDE SEQUENCE [LARGE SCALE GENOMIC DNA]</scope>
</reference>
<evidence type="ECO:0000256" key="1">
    <source>
        <dbReference type="ARBA" id="ARBA00001946"/>
    </source>
</evidence>